<reference evidence="1" key="1">
    <citation type="submission" date="2014-09" db="EMBL/GenBank/DDBJ databases">
        <authorList>
            <person name="Magalhaes I.L.F."/>
            <person name="Oliveira U."/>
            <person name="Santos F.R."/>
            <person name="Vidigal T.H.D.A."/>
            <person name="Brescovit A.D."/>
            <person name="Santos A.J."/>
        </authorList>
    </citation>
    <scope>NUCLEOTIDE SEQUENCE</scope>
    <source>
        <tissue evidence="1">Shoot tissue taken approximately 20 cm above the soil surface</tissue>
    </source>
</reference>
<dbReference type="AlphaFoldDB" id="A0A0A8ZN17"/>
<name>A0A0A8ZN17_ARUDO</name>
<accession>A0A0A8ZN17</accession>
<protein>
    <submittedName>
        <fullName evidence="1">Uncharacterized protein</fullName>
    </submittedName>
</protein>
<sequence length="42" mass="4590">MLGWLGVPACAQPVRVRSLRTNPCVSLTIFSSCLPRCVRVCV</sequence>
<dbReference type="EMBL" id="GBRH01257704">
    <property type="protein sequence ID" value="JAD40191.1"/>
    <property type="molecule type" value="Transcribed_RNA"/>
</dbReference>
<organism evidence="1">
    <name type="scientific">Arundo donax</name>
    <name type="common">Giant reed</name>
    <name type="synonym">Donax arundinaceus</name>
    <dbReference type="NCBI Taxonomy" id="35708"/>
    <lineage>
        <taxon>Eukaryota</taxon>
        <taxon>Viridiplantae</taxon>
        <taxon>Streptophyta</taxon>
        <taxon>Embryophyta</taxon>
        <taxon>Tracheophyta</taxon>
        <taxon>Spermatophyta</taxon>
        <taxon>Magnoliopsida</taxon>
        <taxon>Liliopsida</taxon>
        <taxon>Poales</taxon>
        <taxon>Poaceae</taxon>
        <taxon>PACMAD clade</taxon>
        <taxon>Arundinoideae</taxon>
        <taxon>Arundineae</taxon>
        <taxon>Arundo</taxon>
    </lineage>
</organism>
<proteinExistence type="predicted"/>
<reference evidence="1" key="2">
    <citation type="journal article" date="2015" name="Data Brief">
        <title>Shoot transcriptome of the giant reed, Arundo donax.</title>
        <authorList>
            <person name="Barrero R.A."/>
            <person name="Guerrero F.D."/>
            <person name="Moolhuijzen P."/>
            <person name="Goolsby J.A."/>
            <person name="Tidwell J."/>
            <person name="Bellgard S.E."/>
            <person name="Bellgard M.I."/>
        </authorList>
    </citation>
    <scope>NUCLEOTIDE SEQUENCE</scope>
    <source>
        <tissue evidence="1">Shoot tissue taken approximately 20 cm above the soil surface</tissue>
    </source>
</reference>
<evidence type="ECO:0000313" key="1">
    <source>
        <dbReference type="EMBL" id="JAD40191.1"/>
    </source>
</evidence>